<gene>
    <name evidence="1" type="ORF">QWY81_04785</name>
</gene>
<sequence>MHFLENAWKHKNSKPFGFKEKDFDYTLFKSFILEPKEYQKKYSLDKKNYTGLKDKPLIRIKENLIVINWNFICNKLYEGLIFDFYNNSDINKTTKFSKFVNFKNYIAYEVTEKKLFRKIIETYLVKNKSVLKFDDENIEGFPDAYYRYGKYIFVFEIKDAYFPANTISTYSHEKIKEVIDLKYNSKSKGTSQLIKVLKKLKQKPLENKDYSQLKIKSKNLVIYPIMIFTDEIFESPGFNKYLIEEFNQKIEKEKLDNSFKQIKNLTFINLSFFINNLDRAKEFEFKNIIDYFHNSIRNIEKKNQKLRSIDLFHESNSSFEYFAEKYFNKNNIEFGKPIFKEISELLELTKSLPD</sequence>
<evidence type="ECO:0000313" key="2">
    <source>
        <dbReference type="Proteomes" id="UP001228636"/>
    </source>
</evidence>
<proteinExistence type="predicted"/>
<name>A0AAJ1QUY8_9FLAO</name>
<protein>
    <submittedName>
        <fullName evidence="1">Uncharacterized protein</fullName>
    </submittedName>
</protein>
<reference evidence="1 2" key="1">
    <citation type="journal article" date="2014" name="Int. J. Syst. Evol. Microbiol.">
        <title>Complete genome sequence of Corynebacterium casei LMG S-19264T (=DSM 44701T), isolated from a smear-ripened cheese.</title>
        <authorList>
            <consortium name="US DOE Joint Genome Institute (JGI-PGF)"/>
            <person name="Walter F."/>
            <person name="Albersmeier A."/>
            <person name="Kalinowski J."/>
            <person name="Ruckert C."/>
        </authorList>
    </citation>
    <scope>NUCLEOTIDE SEQUENCE [LARGE SCALE GENOMIC DNA]</scope>
    <source>
        <strain evidence="1 2">CECT 8670</strain>
    </source>
</reference>
<dbReference type="Proteomes" id="UP001228636">
    <property type="component" value="Unassembled WGS sequence"/>
</dbReference>
<evidence type="ECO:0000313" key="1">
    <source>
        <dbReference type="EMBL" id="MDN3618769.1"/>
    </source>
</evidence>
<organism evidence="1 2">
    <name type="scientific">Polaribacter sejongensis</name>
    <dbReference type="NCBI Taxonomy" id="985043"/>
    <lineage>
        <taxon>Bacteria</taxon>
        <taxon>Pseudomonadati</taxon>
        <taxon>Bacteroidota</taxon>
        <taxon>Flavobacteriia</taxon>
        <taxon>Flavobacteriales</taxon>
        <taxon>Flavobacteriaceae</taxon>
    </lineage>
</organism>
<accession>A0AAJ1QUY8</accession>
<dbReference type="EMBL" id="JAUFQH010000004">
    <property type="protein sequence ID" value="MDN3618769.1"/>
    <property type="molecule type" value="Genomic_DNA"/>
</dbReference>
<dbReference type="AlphaFoldDB" id="A0AAJ1QUY8"/>
<comment type="caution">
    <text evidence="1">The sequence shown here is derived from an EMBL/GenBank/DDBJ whole genome shotgun (WGS) entry which is preliminary data.</text>
</comment>
<dbReference type="RefSeq" id="WP_261973486.1">
    <property type="nucleotide sequence ID" value="NZ_CP103460.1"/>
</dbReference>